<accession>A0AAE9HYQ8</accession>
<proteinExistence type="predicted"/>
<protein>
    <submittedName>
        <fullName evidence="1">DUF1566 domain-containing protein</fullName>
    </submittedName>
</protein>
<dbReference type="KEGG" id="ccam:M5D45_09610"/>
<evidence type="ECO:0000313" key="2">
    <source>
        <dbReference type="Proteomes" id="UP001056132"/>
    </source>
</evidence>
<dbReference type="EMBL" id="CP097330">
    <property type="protein sequence ID" value="URF02827.1"/>
    <property type="molecule type" value="Genomic_DNA"/>
</dbReference>
<reference evidence="1" key="1">
    <citation type="journal article" date="2022" name="Microbiol. Resour. Announc.">
        <title>Genome Sequence of Cupriavidus campinensis Strain G5, a Member of a Bacterial Consortium Capable of Polyethylene Degradation.</title>
        <authorList>
            <person name="Schneider B."/>
            <person name="Pfeiffer F."/>
            <person name="Dyall-Smith M."/>
            <person name="Kunte H.J."/>
        </authorList>
    </citation>
    <scope>NUCLEOTIDE SEQUENCE</scope>
    <source>
        <strain evidence="1">G5</strain>
    </source>
</reference>
<sequence length="162" mass="17694">MTQVVESVSVEVAGAQVTIPKETVVKAWLANVMAAAAPAAALPETLTLGDLRPGELYAGLILGNDGEPGHHLILLPGDAEDKTWEQAKEWAGSVGGELPTRREQSLLFANLGDEFESAWYWSGTPAESHSYLAWVQSFGNGVQNYYHKNYEFRARAVRRLPL</sequence>
<dbReference type="RefSeq" id="WP_250024558.1">
    <property type="nucleotide sequence ID" value="NZ_CP097330.1"/>
</dbReference>
<gene>
    <name evidence="1" type="ORF">M5D45_09610</name>
</gene>
<name>A0AAE9HYQ8_9BURK</name>
<reference evidence="1" key="2">
    <citation type="submission" date="2022-05" db="EMBL/GenBank/DDBJ databases">
        <authorList>
            <person name="Kunte H.-J."/>
        </authorList>
    </citation>
    <scope>NUCLEOTIDE SEQUENCE</scope>
    <source>
        <strain evidence="1">G5</strain>
    </source>
</reference>
<dbReference type="AlphaFoldDB" id="A0AAE9HYQ8"/>
<evidence type="ECO:0000313" key="1">
    <source>
        <dbReference type="EMBL" id="URF02827.1"/>
    </source>
</evidence>
<organism evidence="1 2">
    <name type="scientific">Cupriavidus campinensis</name>
    <dbReference type="NCBI Taxonomy" id="151783"/>
    <lineage>
        <taxon>Bacteria</taxon>
        <taxon>Pseudomonadati</taxon>
        <taxon>Pseudomonadota</taxon>
        <taxon>Betaproteobacteria</taxon>
        <taxon>Burkholderiales</taxon>
        <taxon>Burkholderiaceae</taxon>
        <taxon>Cupriavidus</taxon>
    </lineage>
</organism>
<dbReference type="Proteomes" id="UP001056132">
    <property type="component" value="Chromosome 1"/>
</dbReference>